<dbReference type="Proteomes" id="UP000029452">
    <property type="component" value="Unassembled WGS sequence"/>
</dbReference>
<comment type="caution">
    <text evidence="1">The sequence shown here is derived from an EMBL/GenBank/DDBJ whole genome shotgun (WGS) entry which is preliminary data.</text>
</comment>
<dbReference type="PATRIC" id="fig|178606.4.peg.1962"/>
<accession>A0A094YJE7</accession>
<dbReference type="AlphaFoldDB" id="A0A094YJE7"/>
<gene>
    <name evidence="1" type="ORF">LptCag_0372</name>
</gene>
<sequence length="64" mass="7356">MSLWRKRLASVHLFAFGHLNKYRKDLSSCIGCLGRSAESFSHSLLFAGVSSFYPMPQKPWEKCF</sequence>
<dbReference type="EMBL" id="JPGK01000007">
    <property type="protein sequence ID" value="KGA93336.1"/>
    <property type="molecule type" value="Genomic_DNA"/>
</dbReference>
<name>A0A094YJE7_9BACT</name>
<protein>
    <submittedName>
        <fullName evidence="1">Uncharacterized protein</fullName>
    </submittedName>
</protein>
<proteinExistence type="predicted"/>
<reference evidence="1 2" key="1">
    <citation type="submission" date="2014-06" db="EMBL/GenBank/DDBJ databases">
        <title>Draft genome sequence of iron oxidizing acidophile Leptospirillum ferriphilum DSM14647.</title>
        <authorList>
            <person name="Cardenas J.P."/>
            <person name="Lazcano M."/>
            <person name="Ossandon F.J."/>
            <person name="Corbett M."/>
            <person name="Holmes D.S."/>
            <person name="Watkin E."/>
        </authorList>
    </citation>
    <scope>NUCLEOTIDE SEQUENCE [LARGE SCALE GENOMIC DNA]</scope>
    <source>
        <strain evidence="1 2">DSM 14647</strain>
    </source>
</reference>
<evidence type="ECO:0000313" key="2">
    <source>
        <dbReference type="Proteomes" id="UP000029452"/>
    </source>
</evidence>
<evidence type="ECO:0000313" key="1">
    <source>
        <dbReference type="EMBL" id="KGA93336.1"/>
    </source>
</evidence>
<organism evidence="1 2">
    <name type="scientific">Leptospirillum ferriphilum</name>
    <dbReference type="NCBI Taxonomy" id="178606"/>
    <lineage>
        <taxon>Bacteria</taxon>
        <taxon>Pseudomonadati</taxon>
        <taxon>Nitrospirota</taxon>
        <taxon>Nitrospiria</taxon>
        <taxon>Nitrospirales</taxon>
        <taxon>Nitrospiraceae</taxon>
        <taxon>Leptospirillum</taxon>
    </lineage>
</organism>